<dbReference type="InterPro" id="IPR020630">
    <property type="entry name" value="THF_DH/CycHdrlase_cat_dom"/>
</dbReference>
<evidence type="ECO:0000259" key="14">
    <source>
        <dbReference type="Pfam" id="PF02882"/>
    </source>
</evidence>
<evidence type="ECO:0000256" key="9">
    <source>
        <dbReference type="ARBA" id="ARBA00023102"/>
    </source>
</evidence>
<dbReference type="PRINTS" id="PR00085">
    <property type="entry name" value="THFDHDRGNASE"/>
</dbReference>
<keyword evidence="5 12" id="KW-0658">Purine biosynthesis</keyword>
<dbReference type="FunFam" id="3.40.50.720:FF:000094">
    <property type="entry name" value="Bifunctional protein FolD"/>
    <property type="match status" value="1"/>
</dbReference>
<dbReference type="UniPathway" id="UPA00193"/>
<keyword evidence="7 12" id="KW-0521">NADP</keyword>
<comment type="catalytic activity">
    <reaction evidence="12">
        <text>(6R)-5,10-methylene-5,6,7,8-tetrahydrofolate + NADP(+) = (6R)-5,10-methenyltetrahydrofolate + NADPH</text>
        <dbReference type="Rhea" id="RHEA:22812"/>
        <dbReference type="ChEBI" id="CHEBI:15636"/>
        <dbReference type="ChEBI" id="CHEBI:57455"/>
        <dbReference type="ChEBI" id="CHEBI:57783"/>
        <dbReference type="ChEBI" id="CHEBI:58349"/>
        <dbReference type="EC" id="1.5.1.5"/>
    </reaction>
</comment>
<comment type="catalytic activity">
    <reaction evidence="12">
        <text>(6R)-5,10-methenyltetrahydrofolate + H2O = (6R)-10-formyltetrahydrofolate + H(+)</text>
        <dbReference type="Rhea" id="RHEA:23700"/>
        <dbReference type="ChEBI" id="CHEBI:15377"/>
        <dbReference type="ChEBI" id="CHEBI:15378"/>
        <dbReference type="ChEBI" id="CHEBI:57455"/>
        <dbReference type="ChEBI" id="CHEBI:195366"/>
        <dbReference type="EC" id="3.5.4.9"/>
    </reaction>
</comment>
<proteinExistence type="inferred from homology"/>
<dbReference type="CDD" id="cd01080">
    <property type="entry name" value="NAD_bind_m-THF_DH_Cyclohyd"/>
    <property type="match status" value="1"/>
</dbReference>
<evidence type="ECO:0000313" key="15">
    <source>
        <dbReference type="EMBL" id="GDY50426.1"/>
    </source>
</evidence>
<dbReference type="GO" id="GO:0004477">
    <property type="term" value="F:methenyltetrahydrofolate cyclohydrolase activity"/>
    <property type="evidence" value="ECO:0007669"/>
    <property type="project" value="UniProtKB-UniRule"/>
</dbReference>
<evidence type="ECO:0000256" key="12">
    <source>
        <dbReference type="HAMAP-Rule" id="MF_01576"/>
    </source>
</evidence>
<dbReference type="GO" id="GO:0009086">
    <property type="term" value="P:methionine biosynthetic process"/>
    <property type="evidence" value="ECO:0007669"/>
    <property type="project" value="UniProtKB-KW"/>
</dbReference>
<dbReference type="GO" id="GO:0004488">
    <property type="term" value="F:methylenetetrahydrofolate dehydrogenase (NADP+) activity"/>
    <property type="evidence" value="ECO:0007669"/>
    <property type="project" value="UniProtKB-UniRule"/>
</dbReference>
<dbReference type="PANTHER" id="PTHR48099:SF5">
    <property type="entry name" value="C-1-TETRAHYDROFOLATE SYNTHASE, CYTOPLASMIC"/>
    <property type="match status" value="1"/>
</dbReference>
<dbReference type="SUPFAM" id="SSF51735">
    <property type="entry name" value="NAD(P)-binding Rossmann-fold domains"/>
    <property type="match status" value="1"/>
</dbReference>
<keyword evidence="11 12" id="KW-0511">Multifunctional enzyme</keyword>
<dbReference type="PROSITE" id="PS00767">
    <property type="entry name" value="THF_DHG_CYH_2"/>
    <property type="match status" value="1"/>
</dbReference>
<dbReference type="PANTHER" id="PTHR48099">
    <property type="entry name" value="C-1-TETRAHYDROFOLATE SYNTHASE, CYTOPLASMIC-RELATED"/>
    <property type="match status" value="1"/>
</dbReference>
<evidence type="ECO:0000256" key="8">
    <source>
        <dbReference type="ARBA" id="ARBA00023002"/>
    </source>
</evidence>
<sequence length="293" mass="30535">MSSTQTAQLMDGAGLARRIVAEAARHASEITRRTGVTPCLATVLVGEDPASATYVRMKRARCARAGIASRFVGLPAATTTAELVDTLGSLSQDPDVHGILLQHPVGAHIDERAAFEAIAPEKDVDGVTMNSFGAMSFGLPGFTSCTPGGIMRLLDEYRVELAGRHAVVVGRSPILGKPVGMLLLARDATVTYCHSRTADLGAVLREADVVVAAVGRPRLIRGEDIKPGAVVIDAGYNPGNVGDVDFDSACERARLITPVPGGVGPMTIAVLLAQTVDAARQQTGATTDVRAEC</sequence>
<name>A0A4D4KU53_STRVO</name>
<protein>
    <recommendedName>
        <fullName evidence="12">Bifunctional protein FolD</fullName>
    </recommendedName>
    <domain>
        <recommendedName>
            <fullName evidence="12">Methylenetetrahydrofolate dehydrogenase</fullName>
            <ecNumber evidence="12">1.5.1.5</ecNumber>
        </recommendedName>
    </domain>
    <domain>
        <recommendedName>
            <fullName evidence="12">Methenyltetrahydrofolate cyclohydrolase</fullName>
            <ecNumber evidence="12">3.5.4.9</ecNumber>
        </recommendedName>
    </domain>
</protein>
<evidence type="ECO:0000256" key="11">
    <source>
        <dbReference type="ARBA" id="ARBA00023268"/>
    </source>
</evidence>
<keyword evidence="8 12" id="KW-0560">Oxidoreductase</keyword>
<dbReference type="EC" id="3.5.4.9" evidence="12"/>
<dbReference type="HAMAP" id="MF_01576">
    <property type="entry name" value="THF_DHG_CYH"/>
    <property type="match status" value="1"/>
</dbReference>
<dbReference type="InterPro" id="IPR020867">
    <property type="entry name" value="THF_DH/CycHdrlase_CS"/>
</dbReference>
<keyword evidence="10 12" id="KW-0486">Methionine biosynthesis</keyword>
<keyword evidence="9 12" id="KW-0368">Histidine biosynthesis</keyword>
<feature type="domain" description="Tetrahydrofolate dehydrogenase/cyclohydrolase catalytic" evidence="13">
    <location>
        <begin position="10"/>
        <end position="125"/>
    </location>
</feature>
<evidence type="ECO:0000256" key="7">
    <source>
        <dbReference type="ARBA" id="ARBA00022857"/>
    </source>
</evidence>
<comment type="caution">
    <text evidence="12">Lacks conserved residue(s) required for the propagation of feature annotation.</text>
</comment>
<dbReference type="EC" id="1.5.1.5" evidence="12"/>
<evidence type="ECO:0000256" key="6">
    <source>
        <dbReference type="ARBA" id="ARBA00022801"/>
    </source>
</evidence>
<dbReference type="InterPro" id="IPR020631">
    <property type="entry name" value="THF_DH/CycHdrlase_NAD-bd_dom"/>
</dbReference>
<dbReference type="FunFam" id="3.40.50.10860:FF:000005">
    <property type="entry name" value="C-1-tetrahydrofolate synthase, cytoplasmic, putative"/>
    <property type="match status" value="1"/>
</dbReference>
<comment type="function">
    <text evidence="12">Catalyzes the oxidation of 5,10-methylenetetrahydrofolate to 5,10-methenyltetrahydrofolate and then the hydrolysis of 5,10-methenyltetrahydrofolate to 10-formyltetrahydrofolate.</text>
</comment>
<dbReference type="RefSeq" id="WP_344592453.1">
    <property type="nucleotide sequence ID" value="NZ_BAAASO010000008.1"/>
</dbReference>
<evidence type="ECO:0000313" key="16">
    <source>
        <dbReference type="Proteomes" id="UP000301309"/>
    </source>
</evidence>
<accession>A0A4D4KU53</accession>
<evidence type="ECO:0000256" key="1">
    <source>
        <dbReference type="ARBA" id="ARBA00004777"/>
    </source>
</evidence>
<comment type="subunit">
    <text evidence="2 12">Homodimer.</text>
</comment>
<dbReference type="Proteomes" id="UP000301309">
    <property type="component" value="Unassembled WGS sequence"/>
</dbReference>
<dbReference type="InterPro" id="IPR046346">
    <property type="entry name" value="Aminoacid_DH-like_N_sf"/>
</dbReference>
<feature type="binding site" evidence="12">
    <location>
        <begin position="170"/>
        <end position="172"/>
    </location>
    <ligand>
        <name>NADP(+)</name>
        <dbReference type="ChEBI" id="CHEBI:58349"/>
    </ligand>
</feature>
<comment type="caution">
    <text evidence="15">The sequence shown here is derived from an EMBL/GenBank/DDBJ whole genome shotgun (WGS) entry which is preliminary data.</text>
</comment>
<dbReference type="GO" id="GO:0006164">
    <property type="term" value="P:purine nucleotide biosynthetic process"/>
    <property type="evidence" value="ECO:0007669"/>
    <property type="project" value="UniProtKB-KW"/>
</dbReference>
<dbReference type="GO" id="GO:0000105">
    <property type="term" value="P:L-histidine biosynthetic process"/>
    <property type="evidence" value="ECO:0007669"/>
    <property type="project" value="UniProtKB-KW"/>
</dbReference>
<keyword evidence="16" id="KW-1185">Reference proteome</keyword>
<dbReference type="Pfam" id="PF02882">
    <property type="entry name" value="THF_DHG_CYH_C"/>
    <property type="match status" value="1"/>
</dbReference>
<evidence type="ECO:0000256" key="5">
    <source>
        <dbReference type="ARBA" id="ARBA00022755"/>
    </source>
</evidence>
<dbReference type="GO" id="GO:0005829">
    <property type="term" value="C:cytosol"/>
    <property type="evidence" value="ECO:0007669"/>
    <property type="project" value="TreeGrafter"/>
</dbReference>
<dbReference type="EMBL" id="BJHW01000001">
    <property type="protein sequence ID" value="GDY50426.1"/>
    <property type="molecule type" value="Genomic_DNA"/>
</dbReference>
<comment type="pathway">
    <text evidence="1 12">One-carbon metabolism; tetrahydrofolate interconversion.</text>
</comment>
<dbReference type="AlphaFoldDB" id="A0A4D4KU53"/>
<dbReference type="Pfam" id="PF00763">
    <property type="entry name" value="THF_DHG_CYH"/>
    <property type="match status" value="1"/>
</dbReference>
<evidence type="ECO:0000256" key="4">
    <source>
        <dbReference type="ARBA" id="ARBA00022605"/>
    </source>
</evidence>
<evidence type="ECO:0000256" key="10">
    <source>
        <dbReference type="ARBA" id="ARBA00023167"/>
    </source>
</evidence>
<dbReference type="SUPFAM" id="SSF53223">
    <property type="entry name" value="Aminoacid dehydrogenase-like, N-terminal domain"/>
    <property type="match status" value="1"/>
</dbReference>
<comment type="similarity">
    <text evidence="12">Belongs to the tetrahydrofolate dehydrogenase/cyclohydrolase family.</text>
</comment>
<keyword evidence="3 12" id="KW-0554">One-carbon metabolism</keyword>
<evidence type="ECO:0000256" key="3">
    <source>
        <dbReference type="ARBA" id="ARBA00022563"/>
    </source>
</evidence>
<dbReference type="Gene3D" id="3.40.50.10860">
    <property type="entry name" value="Leucine Dehydrogenase, chain A, domain 1"/>
    <property type="match status" value="1"/>
</dbReference>
<dbReference type="GO" id="GO:0035999">
    <property type="term" value="P:tetrahydrofolate interconversion"/>
    <property type="evidence" value="ECO:0007669"/>
    <property type="project" value="UniProtKB-UniRule"/>
</dbReference>
<reference evidence="15 16" key="1">
    <citation type="journal article" date="2020" name="Int. J. Syst. Evol. Microbiol.">
        <title>Reclassification of Streptomyces castelarensis and Streptomyces sporoclivatus as later heterotypic synonyms of Streptomyces antimycoticus.</title>
        <authorList>
            <person name="Komaki H."/>
            <person name="Tamura T."/>
        </authorList>
    </citation>
    <scope>NUCLEOTIDE SEQUENCE [LARGE SCALE GENOMIC DNA]</scope>
    <source>
        <strain evidence="15 16">NBRC 13459</strain>
    </source>
</reference>
<dbReference type="InterPro" id="IPR036291">
    <property type="entry name" value="NAD(P)-bd_dom_sf"/>
</dbReference>
<evidence type="ECO:0000256" key="2">
    <source>
        <dbReference type="ARBA" id="ARBA00011738"/>
    </source>
</evidence>
<evidence type="ECO:0000259" key="13">
    <source>
        <dbReference type="Pfam" id="PF00763"/>
    </source>
</evidence>
<feature type="domain" description="Tetrahydrofolate dehydrogenase/cyclohydrolase NAD(P)-binding" evidence="14">
    <location>
        <begin position="144"/>
        <end position="282"/>
    </location>
</feature>
<keyword evidence="4 12" id="KW-0028">Amino-acid biosynthesis</keyword>
<keyword evidence="6 12" id="KW-0378">Hydrolase</keyword>
<dbReference type="Gene3D" id="3.40.50.720">
    <property type="entry name" value="NAD(P)-binding Rossmann-like Domain"/>
    <property type="match status" value="1"/>
</dbReference>
<organism evidence="15 16">
    <name type="scientific">Streptomyces violaceusniger</name>
    <dbReference type="NCBI Taxonomy" id="68280"/>
    <lineage>
        <taxon>Bacteria</taxon>
        <taxon>Bacillati</taxon>
        <taxon>Actinomycetota</taxon>
        <taxon>Actinomycetes</taxon>
        <taxon>Kitasatosporales</taxon>
        <taxon>Streptomycetaceae</taxon>
        <taxon>Streptomyces</taxon>
        <taxon>Streptomyces violaceusniger group</taxon>
    </lineage>
</organism>
<dbReference type="InterPro" id="IPR000672">
    <property type="entry name" value="THF_DH/CycHdrlase"/>
</dbReference>
<gene>
    <name evidence="15" type="primary">folD_1</name>
    <name evidence="12" type="synonym">folD</name>
    <name evidence="15" type="ORF">SVIO_010490</name>
</gene>